<dbReference type="Pfam" id="PF04314">
    <property type="entry name" value="PCuAC"/>
    <property type="match status" value="1"/>
</dbReference>
<dbReference type="HOGENOM" id="CLU_100939_0_0_11"/>
<sequence>MSNRIRYSVVAVAAASLVLAGCSNGQRDSDSRTDTATSAAVSSSTTQTSSSTAATSSELQFADAYVKAKPADKSMTGIFGTIKNETKEEVTLTGFEADIDGASFEIHEVVAGKMQKKEGGITIPAGGSHELKPGADHLMVMNYDKPIQAGEDVDVKLMFSNGTTVEVPDIPVRTIASGEENYGSDGGVEGNNGMSEAPSPDAEHDHDHDHNH</sequence>
<dbReference type="Proteomes" id="UP000010445">
    <property type="component" value="Unassembled WGS sequence"/>
</dbReference>
<evidence type="ECO:0008006" key="5">
    <source>
        <dbReference type="Google" id="ProtNLM"/>
    </source>
</evidence>
<dbReference type="SUPFAM" id="SSF110087">
    <property type="entry name" value="DR1885-like metal-binding protein"/>
    <property type="match status" value="1"/>
</dbReference>
<gene>
    <name evidence="3" type="ORF">HMPREF9997_01313</name>
</gene>
<dbReference type="PROSITE" id="PS51257">
    <property type="entry name" value="PROKAR_LIPOPROTEIN"/>
    <property type="match status" value="1"/>
</dbReference>
<feature type="compositionally biased region" description="Low complexity" evidence="1">
    <location>
        <begin position="34"/>
        <end position="54"/>
    </location>
</feature>
<keyword evidence="4" id="KW-1185">Reference proteome</keyword>
<reference evidence="3 4" key="1">
    <citation type="submission" date="2012-05" db="EMBL/GenBank/DDBJ databases">
        <authorList>
            <person name="Weinstock G."/>
            <person name="Sodergren E."/>
            <person name="Lobos E.A."/>
            <person name="Fulton L."/>
            <person name="Fulton R."/>
            <person name="Courtney L."/>
            <person name="Fronick C."/>
            <person name="O'Laughlin M."/>
            <person name="Godfrey J."/>
            <person name="Wilson R.M."/>
            <person name="Miner T."/>
            <person name="Farmer C."/>
            <person name="Delehaunty K."/>
            <person name="Cordes M."/>
            <person name="Minx P."/>
            <person name="Tomlinson C."/>
            <person name="Chen J."/>
            <person name="Wollam A."/>
            <person name="Pepin K.H."/>
            <person name="Bhonagiri V."/>
            <person name="Zhang X."/>
            <person name="Suruliraj S."/>
            <person name="Warren W."/>
            <person name="Mitreva M."/>
            <person name="Mardis E.R."/>
            <person name="Wilson R.K."/>
        </authorList>
    </citation>
    <scope>NUCLEOTIDE SEQUENCE [LARGE SCALE GENOMIC DNA]</scope>
    <source>
        <strain evidence="3 4">F0235</strain>
    </source>
</reference>
<keyword evidence="2" id="KW-0732">Signal</keyword>
<dbReference type="AlphaFoldDB" id="L1MGC0"/>
<proteinExistence type="predicted"/>
<evidence type="ECO:0000313" key="3">
    <source>
        <dbReference type="EMBL" id="EKX90105.1"/>
    </source>
</evidence>
<evidence type="ECO:0000256" key="2">
    <source>
        <dbReference type="SAM" id="SignalP"/>
    </source>
</evidence>
<feature type="region of interest" description="Disordered" evidence="1">
    <location>
        <begin position="24"/>
        <end position="54"/>
    </location>
</feature>
<evidence type="ECO:0000313" key="4">
    <source>
        <dbReference type="Proteomes" id="UP000010445"/>
    </source>
</evidence>
<dbReference type="Gene3D" id="2.60.40.1890">
    <property type="entry name" value="PCu(A)C copper chaperone"/>
    <property type="match status" value="1"/>
</dbReference>
<dbReference type="InterPro" id="IPR007410">
    <property type="entry name" value="LpqE-like"/>
</dbReference>
<organism evidence="3 4">
    <name type="scientific">Corynebacterium durum F0235</name>
    <dbReference type="NCBI Taxonomy" id="1035195"/>
    <lineage>
        <taxon>Bacteria</taxon>
        <taxon>Bacillati</taxon>
        <taxon>Actinomycetota</taxon>
        <taxon>Actinomycetes</taxon>
        <taxon>Mycobacteriales</taxon>
        <taxon>Corynebacteriaceae</taxon>
        <taxon>Corynebacterium</taxon>
    </lineage>
</organism>
<dbReference type="PANTHER" id="PTHR36302:SF1">
    <property type="entry name" value="COPPER CHAPERONE PCU(A)C"/>
    <property type="match status" value="1"/>
</dbReference>
<dbReference type="InterPro" id="IPR036182">
    <property type="entry name" value="PCuAC_sf"/>
</dbReference>
<dbReference type="eggNOG" id="COG2847">
    <property type="taxonomic scope" value="Bacteria"/>
</dbReference>
<dbReference type="OrthoDB" id="9796962at2"/>
<dbReference type="GeneID" id="84897107"/>
<dbReference type="InterPro" id="IPR058248">
    <property type="entry name" value="Lxx211020-like"/>
</dbReference>
<feature type="signal peptide" evidence="2">
    <location>
        <begin position="1"/>
        <end position="20"/>
    </location>
</feature>
<dbReference type="PANTHER" id="PTHR36302">
    <property type="entry name" value="BLR7088 PROTEIN"/>
    <property type="match status" value="1"/>
</dbReference>
<dbReference type="STRING" id="1035195.HMPREF9997_01313"/>
<comment type="caution">
    <text evidence="3">The sequence shown here is derived from an EMBL/GenBank/DDBJ whole genome shotgun (WGS) entry which is preliminary data.</text>
</comment>
<accession>L1MGC0</accession>
<evidence type="ECO:0000256" key="1">
    <source>
        <dbReference type="SAM" id="MobiDB-lite"/>
    </source>
</evidence>
<dbReference type="PATRIC" id="fig|1035195.3.peg.1182"/>
<feature type="region of interest" description="Disordered" evidence="1">
    <location>
        <begin position="174"/>
        <end position="212"/>
    </location>
</feature>
<name>L1MGC0_9CORY</name>
<dbReference type="EMBL" id="AMEM01000018">
    <property type="protein sequence ID" value="EKX90105.1"/>
    <property type="molecule type" value="Genomic_DNA"/>
</dbReference>
<feature type="compositionally biased region" description="Basic and acidic residues" evidence="1">
    <location>
        <begin position="201"/>
        <end position="212"/>
    </location>
</feature>
<protein>
    <recommendedName>
        <fullName evidence="5">Copper chaperone PCu(A)C</fullName>
    </recommendedName>
</protein>
<dbReference type="RefSeq" id="WP_006063549.1">
    <property type="nucleotide sequence ID" value="NZ_KB290831.1"/>
</dbReference>
<feature type="chain" id="PRO_5039513915" description="Copper chaperone PCu(A)C" evidence="2">
    <location>
        <begin position="21"/>
        <end position="212"/>
    </location>
</feature>